<gene>
    <name evidence="2" type="ORF">Q5716_04200</name>
</gene>
<keyword evidence="3" id="KW-1185">Reference proteome</keyword>
<keyword evidence="1" id="KW-1133">Transmembrane helix</keyword>
<evidence type="ECO:0000313" key="2">
    <source>
        <dbReference type="EMBL" id="MDO7881424.1"/>
    </source>
</evidence>
<dbReference type="RefSeq" id="WP_305001834.1">
    <property type="nucleotide sequence ID" value="NZ_JAUQUB010000001.1"/>
</dbReference>
<organism evidence="2 3">
    <name type="scientific">Antiquaquibacter soli</name>
    <dbReference type="NCBI Taxonomy" id="3064523"/>
    <lineage>
        <taxon>Bacteria</taxon>
        <taxon>Bacillati</taxon>
        <taxon>Actinomycetota</taxon>
        <taxon>Actinomycetes</taxon>
        <taxon>Micrococcales</taxon>
        <taxon>Microbacteriaceae</taxon>
        <taxon>Antiquaquibacter</taxon>
    </lineage>
</organism>
<protein>
    <submittedName>
        <fullName evidence="2">Uncharacterized protein</fullName>
    </submittedName>
</protein>
<keyword evidence="1" id="KW-0472">Membrane</keyword>
<evidence type="ECO:0000313" key="3">
    <source>
        <dbReference type="Proteomes" id="UP001241072"/>
    </source>
</evidence>
<dbReference type="EMBL" id="JAUQUB010000001">
    <property type="protein sequence ID" value="MDO7881424.1"/>
    <property type="molecule type" value="Genomic_DNA"/>
</dbReference>
<sequence>MDDAGDERWHLLPGSRRAIQVDSWAGLSALLFDPPVGLLLLPVVALVAGLIKASNRTGGVEIAPESRRLRRGRRKVEASDVYAARLLIDVDNYSALDLQLDAPRLAFRIQLHDGHSIVLDDRARELLLDLLPHTSIAMPESQYDPKGKFAKYNFPSHITKAEAITLMEEPPGPGDPLPIPG</sequence>
<evidence type="ECO:0000256" key="1">
    <source>
        <dbReference type="SAM" id="Phobius"/>
    </source>
</evidence>
<name>A0ABT9BLG7_9MICO</name>
<keyword evidence="1" id="KW-0812">Transmembrane</keyword>
<feature type="transmembrane region" description="Helical" evidence="1">
    <location>
        <begin position="34"/>
        <end position="51"/>
    </location>
</feature>
<reference evidence="2 3" key="1">
    <citation type="submission" date="2023-07" db="EMBL/GenBank/DDBJ databases">
        <title>Protaetiibacter sp. nov WY-16 isolated from soil.</title>
        <authorList>
            <person name="Liu B."/>
            <person name="Wan Y."/>
        </authorList>
    </citation>
    <scope>NUCLEOTIDE SEQUENCE [LARGE SCALE GENOMIC DNA]</scope>
    <source>
        <strain evidence="2 3">WY-16</strain>
    </source>
</reference>
<dbReference type="Proteomes" id="UP001241072">
    <property type="component" value="Unassembled WGS sequence"/>
</dbReference>
<proteinExistence type="predicted"/>
<accession>A0ABT9BLG7</accession>
<comment type="caution">
    <text evidence="2">The sequence shown here is derived from an EMBL/GenBank/DDBJ whole genome shotgun (WGS) entry which is preliminary data.</text>
</comment>